<accession>A0A172TE85</accession>
<keyword evidence="2" id="KW-0808">Transferase</keyword>
<name>A0A172TE85_9BACL</name>
<reference evidence="2 3" key="1">
    <citation type="submission" date="2015-01" db="EMBL/GenBank/DDBJ databases">
        <title>Paenibacillus swuensis/DY6/whole genome sequencing.</title>
        <authorList>
            <person name="Kim M.K."/>
            <person name="Srinivasan S."/>
            <person name="Lee J.-J."/>
        </authorList>
    </citation>
    <scope>NUCLEOTIDE SEQUENCE [LARGE SCALE GENOMIC DNA]</scope>
    <source>
        <strain evidence="2 3">DY6</strain>
    </source>
</reference>
<dbReference type="GO" id="GO:0016747">
    <property type="term" value="F:acyltransferase activity, transferring groups other than amino-acyl groups"/>
    <property type="evidence" value="ECO:0007669"/>
    <property type="project" value="InterPro"/>
</dbReference>
<protein>
    <submittedName>
        <fullName evidence="2">GCN5 family acetyltransferase</fullName>
    </submittedName>
</protein>
<evidence type="ECO:0000313" key="3">
    <source>
        <dbReference type="Proteomes" id="UP000076927"/>
    </source>
</evidence>
<dbReference type="STRING" id="1178515.SY83_02285"/>
<sequence length="216" mass="24407">MNIVIRHERPEDYHLVEEITREAFWNLYGPGCNEHLIIHNLRRHADFIPELSFVIELDGKIAGSIFYSHSKVINNHGIEHKTITFGPVSILPALQRKGLGRALIVHSIEEAKKLGYTAIIIGGYPYHYKPYGFIGSKKYGIAMPDGNYYTGIMALPLYQGAFDSVSGTIFFSECMETDESQLEAFDKAFPEKEKAVQPSQAEFELAISEIDDSDYN</sequence>
<gene>
    <name evidence="2" type="ORF">SY83_02285</name>
</gene>
<dbReference type="InterPro" id="IPR016181">
    <property type="entry name" value="Acyl_CoA_acyltransferase"/>
</dbReference>
<dbReference type="KEGG" id="pswu:SY83_02285"/>
<dbReference type="PATRIC" id="fig|1178515.4.peg.438"/>
<dbReference type="RefSeq" id="WP_068603889.1">
    <property type="nucleotide sequence ID" value="NZ_CP011388.1"/>
</dbReference>
<evidence type="ECO:0000259" key="1">
    <source>
        <dbReference type="PROSITE" id="PS51186"/>
    </source>
</evidence>
<proteinExistence type="predicted"/>
<dbReference type="InterPro" id="IPR000182">
    <property type="entry name" value="GNAT_dom"/>
</dbReference>
<dbReference type="CDD" id="cd04301">
    <property type="entry name" value="NAT_SF"/>
    <property type="match status" value="1"/>
</dbReference>
<dbReference type="OrthoDB" id="9797178at2"/>
<dbReference type="PROSITE" id="PS51186">
    <property type="entry name" value="GNAT"/>
    <property type="match status" value="1"/>
</dbReference>
<evidence type="ECO:0000313" key="2">
    <source>
        <dbReference type="EMBL" id="ANE45351.1"/>
    </source>
</evidence>
<dbReference type="Gene3D" id="3.40.630.30">
    <property type="match status" value="1"/>
</dbReference>
<dbReference type="Pfam" id="PF00583">
    <property type="entry name" value="Acetyltransf_1"/>
    <property type="match status" value="1"/>
</dbReference>
<dbReference type="EMBL" id="CP011388">
    <property type="protein sequence ID" value="ANE45351.1"/>
    <property type="molecule type" value="Genomic_DNA"/>
</dbReference>
<dbReference type="Proteomes" id="UP000076927">
    <property type="component" value="Chromosome"/>
</dbReference>
<keyword evidence="3" id="KW-1185">Reference proteome</keyword>
<organism evidence="2 3">
    <name type="scientific">Paenibacillus swuensis</name>
    <dbReference type="NCBI Taxonomy" id="1178515"/>
    <lineage>
        <taxon>Bacteria</taxon>
        <taxon>Bacillati</taxon>
        <taxon>Bacillota</taxon>
        <taxon>Bacilli</taxon>
        <taxon>Bacillales</taxon>
        <taxon>Paenibacillaceae</taxon>
        <taxon>Paenibacillus</taxon>
    </lineage>
</organism>
<feature type="domain" description="N-acetyltransferase" evidence="1">
    <location>
        <begin position="3"/>
        <end position="158"/>
    </location>
</feature>
<dbReference type="AlphaFoldDB" id="A0A172TE85"/>
<dbReference type="SUPFAM" id="SSF55729">
    <property type="entry name" value="Acyl-CoA N-acyltransferases (Nat)"/>
    <property type="match status" value="1"/>
</dbReference>